<dbReference type="InterPro" id="IPR036117">
    <property type="entry name" value="DhaL_dom_sf"/>
</dbReference>
<feature type="compositionally biased region" description="Basic and acidic residues" evidence="1">
    <location>
        <begin position="1"/>
        <end position="28"/>
    </location>
</feature>
<gene>
    <name evidence="3" type="ORF">EH240_28950</name>
</gene>
<proteinExistence type="predicted"/>
<dbReference type="RefSeq" id="WP_125005058.1">
    <property type="nucleotide sequence ID" value="NZ_RQXT01000049.1"/>
</dbReference>
<sequence>MRGDTDETSGKEHSGSGRAARLGERSQGHPDPGSVSAAMLVEEICKAMKAA</sequence>
<dbReference type="GO" id="GO:0006071">
    <property type="term" value="P:glycerol metabolic process"/>
    <property type="evidence" value="ECO:0007669"/>
    <property type="project" value="InterPro"/>
</dbReference>
<keyword evidence="4" id="KW-1185">Reference proteome</keyword>
<dbReference type="PROSITE" id="PS51480">
    <property type="entry name" value="DHAL"/>
    <property type="match status" value="1"/>
</dbReference>
<dbReference type="Pfam" id="PF02734">
    <property type="entry name" value="Dak2"/>
    <property type="match status" value="1"/>
</dbReference>
<reference evidence="3 4" key="1">
    <citation type="submission" date="2018-11" db="EMBL/GenBank/DDBJ databases">
        <title>the genome of Mesorhizobium tamadayense DSM 28320.</title>
        <authorList>
            <person name="Gao J."/>
        </authorList>
    </citation>
    <scope>NUCLEOTIDE SEQUENCE [LARGE SCALE GENOMIC DNA]</scope>
    <source>
        <strain evidence="3 4">DSM 28320</strain>
    </source>
</reference>
<protein>
    <submittedName>
        <fullName evidence="3">DAK2 domain-containing protein</fullName>
    </submittedName>
</protein>
<evidence type="ECO:0000256" key="1">
    <source>
        <dbReference type="SAM" id="MobiDB-lite"/>
    </source>
</evidence>
<dbReference type="Proteomes" id="UP000273786">
    <property type="component" value="Unassembled WGS sequence"/>
</dbReference>
<dbReference type="EMBL" id="RQXT01000049">
    <property type="protein sequence ID" value="RRH93665.1"/>
    <property type="molecule type" value="Genomic_DNA"/>
</dbReference>
<dbReference type="GO" id="GO:0004371">
    <property type="term" value="F:glycerone kinase activity"/>
    <property type="evidence" value="ECO:0007669"/>
    <property type="project" value="InterPro"/>
</dbReference>
<name>A0A3P3F510_9HYPH</name>
<dbReference type="OrthoDB" id="9800291at2"/>
<feature type="domain" description="DhaL" evidence="2">
    <location>
        <begin position="1"/>
        <end position="46"/>
    </location>
</feature>
<dbReference type="AlphaFoldDB" id="A0A3P3F510"/>
<dbReference type="Gene3D" id="1.25.40.340">
    <property type="match status" value="1"/>
</dbReference>
<dbReference type="InterPro" id="IPR004007">
    <property type="entry name" value="DhaL_dom"/>
</dbReference>
<evidence type="ECO:0000259" key="2">
    <source>
        <dbReference type="PROSITE" id="PS51480"/>
    </source>
</evidence>
<comment type="caution">
    <text evidence="3">The sequence shown here is derived from an EMBL/GenBank/DDBJ whole genome shotgun (WGS) entry which is preliminary data.</text>
</comment>
<evidence type="ECO:0000313" key="4">
    <source>
        <dbReference type="Proteomes" id="UP000273786"/>
    </source>
</evidence>
<evidence type="ECO:0000313" key="3">
    <source>
        <dbReference type="EMBL" id="RRH93665.1"/>
    </source>
</evidence>
<organism evidence="3 4">
    <name type="scientific">Mesorhizobium tamadayense</name>
    <dbReference type="NCBI Taxonomy" id="425306"/>
    <lineage>
        <taxon>Bacteria</taxon>
        <taxon>Pseudomonadati</taxon>
        <taxon>Pseudomonadota</taxon>
        <taxon>Alphaproteobacteria</taxon>
        <taxon>Hyphomicrobiales</taxon>
        <taxon>Phyllobacteriaceae</taxon>
        <taxon>Mesorhizobium</taxon>
    </lineage>
</organism>
<accession>A0A3P3F510</accession>
<feature type="region of interest" description="Disordered" evidence="1">
    <location>
        <begin position="1"/>
        <end position="35"/>
    </location>
</feature>
<dbReference type="SUPFAM" id="SSF101473">
    <property type="entry name" value="DhaL-like"/>
    <property type="match status" value="1"/>
</dbReference>